<dbReference type="EMBL" id="MU970220">
    <property type="protein sequence ID" value="KAK9319158.1"/>
    <property type="molecule type" value="Genomic_DNA"/>
</dbReference>
<name>A0ACC3TDH4_9ASCO</name>
<protein>
    <submittedName>
        <fullName evidence="1">N2227-like protein-domain-containing protein</fullName>
    </submittedName>
</protein>
<evidence type="ECO:0000313" key="2">
    <source>
        <dbReference type="Proteomes" id="UP001489719"/>
    </source>
</evidence>
<reference evidence="2" key="1">
    <citation type="journal article" date="2024" name="Front. Bioeng. Biotechnol.">
        <title>Genome-scale model development and genomic sequencing of the oleaginous clade Lipomyces.</title>
        <authorList>
            <person name="Czajka J.J."/>
            <person name="Han Y."/>
            <person name="Kim J."/>
            <person name="Mondo S.J."/>
            <person name="Hofstad B.A."/>
            <person name="Robles A."/>
            <person name="Haridas S."/>
            <person name="Riley R."/>
            <person name="LaButti K."/>
            <person name="Pangilinan J."/>
            <person name="Andreopoulos W."/>
            <person name="Lipzen A."/>
            <person name="Yan J."/>
            <person name="Wang M."/>
            <person name="Ng V."/>
            <person name="Grigoriev I.V."/>
            <person name="Spatafora J.W."/>
            <person name="Magnuson J.K."/>
            <person name="Baker S.E."/>
            <person name="Pomraning K.R."/>
        </authorList>
    </citation>
    <scope>NUCLEOTIDE SEQUENCE [LARGE SCALE GENOMIC DNA]</scope>
    <source>
        <strain evidence="2">CBS 10300</strain>
    </source>
</reference>
<dbReference type="Proteomes" id="UP001489719">
    <property type="component" value="Unassembled WGS sequence"/>
</dbReference>
<organism evidence="1 2">
    <name type="scientific">Lipomyces orientalis</name>
    <dbReference type="NCBI Taxonomy" id="1233043"/>
    <lineage>
        <taxon>Eukaryota</taxon>
        <taxon>Fungi</taxon>
        <taxon>Dikarya</taxon>
        <taxon>Ascomycota</taxon>
        <taxon>Saccharomycotina</taxon>
        <taxon>Lipomycetes</taxon>
        <taxon>Lipomycetales</taxon>
        <taxon>Lipomycetaceae</taxon>
        <taxon>Lipomyces</taxon>
    </lineage>
</organism>
<keyword evidence="2" id="KW-1185">Reference proteome</keyword>
<proteinExistence type="predicted"/>
<comment type="caution">
    <text evidence="1">The sequence shown here is derived from an EMBL/GenBank/DDBJ whole genome shotgun (WGS) entry which is preliminary data.</text>
</comment>
<accession>A0ACC3TDH4</accession>
<gene>
    <name evidence="1" type="ORF">V1517DRAFT_333493</name>
</gene>
<evidence type="ECO:0000313" key="1">
    <source>
        <dbReference type="EMBL" id="KAK9319158.1"/>
    </source>
</evidence>
<sequence>MGENATTAEHNGPLGSHVQPETEEVLEQRALTSTLNSLLVYGKAAHYNLTKPRLAALSRLSSRHRELLTPFYTDHLAAVDRAIERNAEFLMLVARYGANEFEAPQDLREWEGATSFQIDQARSSVKQIYRDWSAEGAAERDACYGRVIRELNNLYSRERRSEVRVLVPGAGLGRLAYDIACEGYVSQGNEFSFHMLILSNFLLNHTTSENQFTIYPFLHTFSHTSTAANQIRAIQIPDKCPATFHISTASNFSFTAGSFTEIYANIEDEADKWDVITTVFFLDTAHNVLEYIDVISQGLKNSDGTGYWVNFGPLLYHFEEEQNSSGVAVANDADRQDGISIELPLDYLIAVIENCGFVFEKLETGIKTTYAADERAMGTWVFDSVFWVARKRKSGE</sequence>